<keyword evidence="1" id="KW-0812">Transmembrane</keyword>
<gene>
    <name evidence="3" type="ORF">NCTC12195_01024</name>
    <name evidence="2" type="ORF">SGA02_00550</name>
</gene>
<dbReference type="Proteomes" id="UP000321057">
    <property type="component" value="Unassembled WGS sequence"/>
</dbReference>
<feature type="transmembrane region" description="Helical" evidence="1">
    <location>
        <begin position="77"/>
        <end position="101"/>
    </location>
</feature>
<evidence type="ECO:0008006" key="6">
    <source>
        <dbReference type="Google" id="ProtNLM"/>
    </source>
</evidence>
<evidence type="ECO:0000256" key="1">
    <source>
        <dbReference type="SAM" id="Phobius"/>
    </source>
</evidence>
<reference evidence="3 4" key="1">
    <citation type="submission" date="2018-06" db="EMBL/GenBank/DDBJ databases">
        <authorList>
            <consortium name="Pathogen Informatics"/>
            <person name="Doyle S."/>
        </authorList>
    </citation>
    <scope>NUCLEOTIDE SEQUENCE [LARGE SCALE GENOMIC DNA]</scope>
    <source>
        <strain evidence="3 4">NCTC12195</strain>
    </source>
</reference>
<accession>A0A0D0QYQ7</accession>
<dbReference type="EMBL" id="BKAX01000001">
    <property type="protein sequence ID" value="GEQ04227.1"/>
    <property type="molecule type" value="Genomic_DNA"/>
</dbReference>
<evidence type="ECO:0000313" key="3">
    <source>
        <dbReference type="EMBL" id="SUM31590.1"/>
    </source>
</evidence>
<evidence type="ECO:0000313" key="4">
    <source>
        <dbReference type="Proteomes" id="UP000255277"/>
    </source>
</evidence>
<dbReference type="Proteomes" id="UP000255277">
    <property type="component" value="Unassembled WGS sequence"/>
</dbReference>
<sequence>MKRYDAQFSEMLTILVPVILVLLSNFIDKSSYHLVLMTLYLIVLGYVVIRKLITTVQAIDNYRHTRQPVFITVKADLWLAFTFYIIFMMCIVGIIYTILFWKWQVNIVVIACIVGVICLLIFITSILGKRSFVFSDNHEQ</sequence>
<proteinExistence type="predicted"/>
<feature type="transmembrane region" description="Helical" evidence="1">
    <location>
        <begin position="12"/>
        <end position="27"/>
    </location>
</feature>
<evidence type="ECO:0000313" key="2">
    <source>
        <dbReference type="EMBL" id="GEQ04227.1"/>
    </source>
</evidence>
<protein>
    <recommendedName>
        <fullName evidence="6">ABC transporter permease</fullName>
    </recommendedName>
</protein>
<keyword evidence="1" id="KW-1133">Transmembrane helix</keyword>
<dbReference type="AlphaFoldDB" id="A0A0D0QYQ7"/>
<evidence type="ECO:0000313" key="5">
    <source>
        <dbReference type="Proteomes" id="UP000321057"/>
    </source>
</evidence>
<dbReference type="EMBL" id="UHDK01000001">
    <property type="protein sequence ID" value="SUM31590.1"/>
    <property type="molecule type" value="Genomic_DNA"/>
</dbReference>
<reference evidence="2 5" key="2">
    <citation type="submission" date="2019-07" db="EMBL/GenBank/DDBJ databases">
        <title>Whole genome shotgun sequence of Staphylococcus gallinarum NBRC 109767.</title>
        <authorList>
            <person name="Hosoyama A."/>
            <person name="Uohara A."/>
            <person name="Ohji S."/>
            <person name="Ichikawa N."/>
        </authorList>
    </citation>
    <scope>NUCLEOTIDE SEQUENCE [LARGE SCALE GENOMIC DNA]</scope>
    <source>
        <strain evidence="2 5">NBRC 109767</strain>
    </source>
</reference>
<dbReference type="RefSeq" id="WP_042737989.1">
    <property type="nucleotide sequence ID" value="NZ_BKAX01000001.1"/>
</dbReference>
<keyword evidence="5" id="KW-1185">Reference proteome</keyword>
<feature type="transmembrane region" description="Helical" evidence="1">
    <location>
        <begin position="33"/>
        <end position="56"/>
    </location>
</feature>
<keyword evidence="1" id="KW-0472">Membrane</keyword>
<dbReference type="OrthoDB" id="9986707at2"/>
<dbReference type="STRING" id="1293.SH09_02215"/>
<feature type="transmembrane region" description="Helical" evidence="1">
    <location>
        <begin position="107"/>
        <end position="128"/>
    </location>
</feature>
<organism evidence="3 4">
    <name type="scientific">Staphylococcus gallinarum</name>
    <dbReference type="NCBI Taxonomy" id="1293"/>
    <lineage>
        <taxon>Bacteria</taxon>
        <taxon>Bacillati</taxon>
        <taxon>Bacillota</taxon>
        <taxon>Bacilli</taxon>
        <taxon>Bacillales</taxon>
        <taxon>Staphylococcaceae</taxon>
        <taxon>Staphylococcus</taxon>
    </lineage>
</organism>
<name>A0A0D0QYQ7_STAGA</name>